<evidence type="ECO:0000313" key="3">
    <source>
        <dbReference type="Proteomes" id="UP000258309"/>
    </source>
</evidence>
<dbReference type="AlphaFoldDB" id="A0A3E2GXS5"/>
<sequence length="831" mass="90668">MILFRSAEDVNPAGAQVAVLLVGLSQTVRATIHRPLFGASLRITIPEYVVLKPTLQMTKMLAIVIKLPNLNKTALQSAIMSESTNRQVYRRSKGSLQLFTEPIQSLKSYDVLIKVQAVSLNWKDGAILTGRFPWPTLDTGIPGTEFAGEVIQVGDSVKLFKVGSKVVSMIDLLCNTGNEIEFEAVGQSIDGTLATHLVLPQHALVEVPDYLSWEEASILACAGLTAWNAVDAYHTLAGKTVLIQGTGGVSSVCLLLATKLGARIIITSSSDEKLEKAKTLGATLTINYKTLPNWEVEVMRLTEGIGADIVIDQGGASTLLQSVRSLKKRGSVSQVGLLTTKSKGDFRELGILLISKACHINGIQVGTKADFENFVSFLKATKMRFDTIIDQVFDFQEANKAFDYLIGGNAFGKVVIKLYTGDDDGDCVWRCATMAETQLHIPNSENIVRVRIVDTRCWFTIKAESFIEPAALGQEFFEVPDLAFLIEHEVSGKKLMFDLGVRKDYWNLPAVVLSRLGGGVSIPSLRVAQDATEVLEENGIGLAQIGNVALFPPSTSLIVGPGFKASPTLMPGYPNHPNSPVPADAFANRELREIDFSTSALTIGGFRAVDFFLDGSFYLLDTPGHCTGHICGLACTTPEPESTFVFLGGDICHFAGCFRPSPSYPLPNPIHEQVLDQDDFFPVPCPASIFTDHHPQAATTQNSSFDSRTTPFHKISTKSSSAYTHPQIAQQSVDRLVQFDASPSVLVCFAHDPSLARYLPTMNSNPDLDLNAWKSSGWKERCHWDWLNLLPRGDLPGRKPVLDGYWRDGKPWHDARECLIARSGNVKGSGL</sequence>
<dbReference type="Gene3D" id="3.90.180.10">
    <property type="entry name" value="Medium-chain alcohol dehydrogenases, catalytic domain"/>
    <property type="match status" value="1"/>
</dbReference>
<name>A0A3E2GXS5_SCYLI</name>
<dbReference type="CDD" id="cd08276">
    <property type="entry name" value="MDR7"/>
    <property type="match status" value="1"/>
</dbReference>
<dbReference type="PANTHER" id="PTHR45033:SF2">
    <property type="entry name" value="ZINC-TYPE ALCOHOL DEHYDROGENASE-LIKE PROTEIN C1773.06C"/>
    <property type="match status" value="1"/>
</dbReference>
<dbReference type="SUPFAM" id="SSF56281">
    <property type="entry name" value="Metallo-hydrolase/oxidoreductase"/>
    <property type="match status" value="1"/>
</dbReference>
<feature type="non-terminal residue" evidence="2">
    <location>
        <position position="1"/>
    </location>
</feature>
<reference evidence="2 3" key="1">
    <citation type="submission" date="2018-05" db="EMBL/GenBank/DDBJ databases">
        <title>Draft genome sequence of Scytalidium lignicola DSM 105466, a ubiquitous saprotrophic fungus.</title>
        <authorList>
            <person name="Buettner E."/>
            <person name="Gebauer A.M."/>
            <person name="Hofrichter M."/>
            <person name="Liers C."/>
            <person name="Kellner H."/>
        </authorList>
    </citation>
    <scope>NUCLEOTIDE SEQUENCE [LARGE SCALE GENOMIC DNA]</scope>
    <source>
        <strain evidence="2 3">DSM 105466</strain>
    </source>
</reference>
<dbReference type="Pfam" id="PF08240">
    <property type="entry name" value="ADH_N"/>
    <property type="match status" value="1"/>
</dbReference>
<dbReference type="InterPro" id="IPR011032">
    <property type="entry name" value="GroES-like_sf"/>
</dbReference>
<accession>A0A3E2GXS5</accession>
<dbReference type="SUPFAM" id="SSF50129">
    <property type="entry name" value="GroES-like"/>
    <property type="match status" value="1"/>
</dbReference>
<dbReference type="EMBL" id="NCSJ02000294">
    <property type="protein sequence ID" value="RFU25954.1"/>
    <property type="molecule type" value="Genomic_DNA"/>
</dbReference>
<evidence type="ECO:0000313" key="2">
    <source>
        <dbReference type="EMBL" id="RFU25954.1"/>
    </source>
</evidence>
<dbReference type="InterPro" id="IPR013149">
    <property type="entry name" value="ADH-like_C"/>
</dbReference>
<dbReference type="Proteomes" id="UP000258309">
    <property type="component" value="Unassembled WGS sequence"/>
</dbReference>
<gene>
    <name evidence="2" type="ORF">B7463_g10384</name>
</gene>
<dbReference type="OrthoDB" id="10250730at2759"/>
<dbReference type="GO" id="GO:0016491">
    <property type="term" value="F:oxidoreductase activity"/>
    <property type="evidence" value="ECO:0007669"/>
    <property type="project" value="InterPro"/>
</dbReference>
<dbReference type="InterPro" id="IPR036866">
    <property type="entry name" value="RibonucZ/Hydroxyglut_hydro"/>
</dbReference>
<dbReference type="InterPro" id="IPR013154">
    <property type="entry name" value="ADH-like_N"/>
</dbReference>
<dbReference type="Gene3D" id="3.40.50.720">
    <property type="entry name" value="NAD(P)-binding Rossmann-like Domain"/>
    <property type="match status" value="1"/>
</dbReference>
<dbReference type="SUPFAM" id="SSF51735">
    <property type="entry name" value="NAD(P)-binding Rossmann-fold domains"/>
    <property type="match status" value="1"/>
</dbReference>
<dbReference type="SMART" id="SM00829">
    <property type="entry name" value="PKS_ER"/>
    <property type="match status" value="1"/>
</dbReference>
<protein>
    <recommendedName>
        <fullName evidence="1">Enoyl reductase (ER) domain-containing protein</fullName>
    </recommendedName>
</protein>
<dbReference type="Pfam" id="PF00107">
    <property type="entry name" value="ADH_zinc_N"/>
    <property type="match status" value="1"/>
</dbReference>
<keyword evidence="3" id="KW-1185">Reference proteome</keyword>
<comment type="caution">
    <text evidence="2">The sequence shown here is derived from an EMBL/GenBank/DDBJ whole genome shotgun (WGS) entry which is preliminary data.</text>
</comment>
<dbReference type="CDD" id="cd07730">
    <property type="entry name" value="metallo-hydrolase-like_MBL-fold"/>
    <property type="match status" value="1"/>
</dbReference>
<dbReference type="InterPro" id="IPR020843">
    <property type="entry name" value="ER"/>
</dbReference>
<dbReference type="InterPro" id="IPR036291">
    <property type="entry name" value="NAD(P)-bd_dom_sf"/>
</dbReference>
<dbReference type="Gene3D" id="3.60.15.10">
    <property type="entry name" value="Ribonuclease Z/Hydroxyacylglutathione hydrolase-like"/>
    <property type="match status" value="1"/>
</dbReference>
<evidence type="ECO:0000259" key="1">
    <source>
        <dbReference type="SMART" id="SM00829"/>
    </source>
</evidence>
<feature type="domain" description="Enoyl reductase (ER)" evidence="1">
    <location>
        <begin position="94"/>
        <end position="416"/>
    </location>
</feature>
<dbReference type="PANTHER" id="PTHR45033">
    <property type="match status" value="1"/>
</dbReference>
<feature type="non-terminal residue" evidence="2">
    <location>
        <position position="831"/>
    </location>
</feature>
<organism evidence="2 3">
    <name type="scientific">Scytalidium lignicola</name>
    <name type="common">Hyphomycete</name>
    <dbReference type="NCBI Taxonomy" id="5539"/>
    <lineage>
        <taxon>Eukaryota</taxon>
        <taxon>Fungi</taxon>
        <taxon>Dikarya</taxon>
        <taxon>Ascomycota</taxon>
        <taxon>Pezizomycotina</taxon>
        <taxon>Leotiomycetes</taxon>
        <taxon>Leotiomycetes incertae sedis</taxon>
        <taxon>Scytalidium</taxon>
    </lineage>
</organism>
<dbReference type="InterPro" id="IPR052711">
    <property type="entry name" value="Zinc_ADH-like"/>
</dbReference>
<dbReference type="STRING" id="5539.A0A3E2GXS5"/>
<proteinExistence type="predicted"/>